<reference evidence="3 4" key="1">
    <citation type="journal article" date="2018" name="ISME J.">
        <title>Involvement of Burkholderiaceae and sulfurous volatiles in disease-suppressive soils.</title>
        <authorList>
            <person name="Carrion V.J."/>
            <person name="Cordovez V."/>
            <person name="Tyc O."/>
            <person name="Etalo D.W."/>
            <person name="de Bruijn I."/>
            <person name="de Jager V.C."/>
            <person name="Medema M.H."/>
            <person name="Eberl L."/>
            <person name="Raaijmakers J.M."/>
        </authorList>
    </citation>
    <scope>NUCLEOTIDE SEQUENCE [LARGE SCALE GENOMIC DNA]</scope>
    <source>
        <strain evidence="4">mHSR5</strain>
    </source>
</reference>
<feature type="transmembrane region" description="Helical" evidence="2">
    <location>
        <begin position="37"/>
        <end position="58"/>
    </location>
</feature>
<sequence length="732" mass="83247">MFIGLYYAAIATVGSAMYAKVPGNLRDLLAQDRFGNVYMQFLSFLTYLCLVLICLRLSNLDRIYIAPPLVTLAAGVGVFAFVRLGQRVFHLFDPAELSSHIFEQLHRSMSSVTVGRLKWQDKSFQHHAYKRAEKSVTVLETLRDLLLQEAHLSGAPLLEVSLRTTRFLMFYRTKRAWIPTNSLWYQQIYRHAEWYRTDDMRLSVATETGTSVSPKTEVNHEWLEERLIAVLLDCLAVNVRNAQWENAIAALQHIEHYTTLLAKLGRGDFAFTVFQQACSRTTDAIKQSSNAVQAETVQKVAVAEALASLPIAISLALRERYASFRRADVVARIEGINWSNPTTYYQAGFEDYVLSQIEYLAPRLEFEQAVEGKKISPSWYLGELALQPQAKHFVKNIAVLMDDLPEAYAMLRETFSAVDLHWMTAATLSRQWEYWHKLAEQVAVWQGAWSEMSDNRKLTELPWAKFDIDSTRVKLGPMKSALLKAMSNLQTRLSPLERPPTYPDYAGQFLHLSGEALLQALLDGDTELLRDVFDRYFVGCLAEFGKLQSSEGPDWLVKQNLRIAAAPVLDLMDVSGYALLLSELHGNRALWSIVRSTWDRYFAEPQRLAGIVALVNFVESGLGATSRDILRTRWQRLVEDKLEQLPRKPVEDKSWYMTNQTEAVHPSSLVRAMASRTSSLNYEGTDIFIGLYVARNPGAKNLQEHWQRSELSDELAGEEYNVDTSDDEGQTK</sequence>
<proteinExistence type="predicted"/>
<protein>
    <submittedName>
        <fullName evidence="3">Uncharacterized protein</fullName>
    </submittedName>
</protein>
<feature type="region of interest" description="Disordered" evidence="1">
    <location>
        <begin position="705"/>
        <end position="732"/>
    </location>
</feature>
<gene>
    <name evidence="3" type="ORF">CUJ89_02110</name>
</gene>
<accession>A0A2Z5MQ79</accession>
<evidence type="ECO:0000313" key="4">
    <source>
        <dbReference type="Proteomes" id="UP000253104"/>
    </source>
</evidence>
<dbReference type="Proteomes" id="UP000253104">
    <property type="component" value="Chromosome mHSR5_A"/>
</dbReference>
<keyword evidence="2" id="KW-1133">Transmembrane helix</keyword>
<evidence type="ECO:0000313" key="3">
    <source>
        <dbReference type="EMBL" id="AXF19423.1"/>
    </source>
</evidence>
<organism evidence="3 4">
    <name type="scientific">Burkholderia pyrrocinia</name>
    <name type="common">Pseudomonas pyrrocinia</name>
    <dbReference type="NCBI Taxonomy" id="60550"/>
    <lineage>
        <taxon>Bacteria</taxon>
        <taxon>Pseudomonadati</taxon>
        <taxon>Pseudomonadota</taxon>
        <taxon>Betaproteobacteria</taxon>
        <taxon>Burkholderiales</taxon>
        <taxon>Burkholderiaceae</taxon>
        <taxon>Burkholderia</taxon>
        <taxon>Burkholderia cepacia complex</taxon>
    </lineage>
</organism>
<dbReference type="AlphaFoldDB" id="A0A2Z5MQ79"/>
<dbReference type="EMBL" id="CP024902">
    <property type="protein sequence ID" value="AXF19423.1"/>
    <property type="molecule type" value="Genomic_DNA"/>
</dbReference>
<evidence type="ECO:0000256" key="1">
    <source>
        <dbReference type="SAM" id="MobiDB-lite"/>
    </source>
</evidence>
<keyword evidence="2" id="KW-0472">Membrane</keyword>
<feature type="transmembrane region" description="Helical" evidence="2">
    <location>
        <begin position="64"/>
        <end position="82"/>
    </location>
</feature>
<evidence type="ECO:0000256" key="2">
    <source>
        <dbReference type="SAM" id="Phobius"/>
    </source>
</evidence>
<name>A0A2Z5MQ79_BURPY</name>
<keyword evidence="2" id="KW-0812">Transmembrane</keyword>
<feature type="compositionally biased region" description="Acidic residues" evidence="1">
    <location>
        <begin position="712"/>
        <end position="732"/>
    </location>
</feature>
<feature type="transmembrane region" description="Helical" evidence="2">
    <location>
        <begin position="6"/>
        <end position="25"/>
    </location>
</feature>